<dbReference type="Proteomes" id="UP000074247">
    <property type="component" value="Unassembled WGS sequence"/>
</dbReference>
<feature type="region of interest" description="Disordered" evidence="1">
    <location>
        <begin position="1"/>
        <end position="217"/>
    </location>
</feature>
<keyword evidence="2" id="KW-0255">Endonuclease</keyword>
<keyword evidence="2" id="KW-0378">Hydrolase</keyword>
<reference evidence="2 3" key="1">
    <citation type="journal article" date="2016" name="Nat. Commun.">
        <title>Local admixture of amplified and diversified secreted pathogenesis determinants shapes mosaic Toxoplasma gondii genomes.</title>
        <authorList>
            <person name="Lorenzi H."/>
            <person name="Khan A."/>
            <person name="Behnke M.S."/>
            <person name="Namasivayam S."/>
            <person name="Swapna L.S."/>
            <person name="Hadjithomas M."/>
            <person name="Karamycheva S."/>
            <person name="Pinney D."/>
            <person name="Brunk B.P."/>
            <person name="Ajioka J.W."/>
            <person name="Ajzenberg D."/>
            <person name="Boothroyd J.C."/>
            <person name="Boyle J.P."/>
            <person name="Darde M.L."/>
            <person name="Diaz-Miranda M.A."/>
            <person name="Dubey J.P."/>
            <person name="Fritz H.M."/>
            <person name="Gennari S.M."/>
            <person name="Gregory B.D."/>
            <person name="Kim K."/>
            <person name="Saeij J.P."/>
            <person name="Su C."/>
            <person name="White M.W."/>
            <person name="Zhu X.Q."/>
            <person name="Howe D.K."/>
            <person name="Rosenthal B.M."/>
            <person name="Grigg M.E."/>
            <person name="Parkinson J."/>
            <person name="Liu L."/>
            <person name="Kissinger J.C."/>
            <person name="Roos D.S."/>
            <person name="Sibley L.D."/>
        </authorList>
    </citation>
    <scope>NUCLEOTIDE SEQUENCE [LARGE SCALE GENOMIC DNA]</scope>
    <source>
        <strain evidence="2 3">ARI</strain>
    </source>
</reference>
<keyword evidence="2" id="KW-0540">Nuclease</keyword>
<protein>
    <submittedName>
        <fullName evidence="2">DNA/RNA non-specific endonuclease</fullName>
    </submittedName>
</protein>
<feature type="non-terminal residue" evidence="2">
    <location>
        <position position="1"/>
    </location>
</feature>
<feature type="compositionally biased region" description="Polar residues" evidence="1">
    <location>
        <begin position="154"/>
        <end position="168"/>
    </location>
</feature>
<evidence type="ECO:0000313" key="2">
    <source>
        <dbReference type="EMBL" id="KYF41336.1"/>
    </source>
</evidence>
<organism evidence="2 3">
    <name type="scientific">Toxoplasma gondii ARI</name>
    <dbReference type="NCBI Taxonomy" id="1074872"/>
    <lineage>
        <taxon>Eukaryota</taxon>
        <taxon>Sar</taxon>
        <taxon>Alveolata</taxon>
        <taxon>Apicomplexa</taxon>
        <taxon>Conoidasida</taxon>
        <taxon>Coccidia</taxon>
        <taxon>Eucoccidiorida</taxon>
        <taxon>Eimeriorina</taxon>
        <taxon>Sarcocystidae</taxon>
        <taxon>Toxoplasma</taxon>
    </lineage>
</organism>
<feature type="compositionally biased region" description="Polar residues" evidence="1">
    <location>
        <begin position="120"/>
        <end position="132"/>
    </location>
</feature>
<dbReference type="AlphaFoldDB" id="A0A139XRB9"/>
<sequence>GLVDFARERTRAARLPKEGASFGQARRPASPLSSNEHGAASVRAGRESGDPSMPDKVPEPGESGESFGETNSASAFPATEGRRRRREKKETSRFLRSIDLCRTMEFASTQRSRDSDEGRTQTVSANAVQSPLHQEEDEHSARALGDNRKAYKKQQGQASVQRRQSLPTGVSLCEPQGLKLLRAASGLSSRRRSTSAQRTRSGAAEDGEHGKREESKE</sequence>
<feature type="compositionally biased region" description="Low complexity" evidence="1">
    <location>
        <begin position="60"/>
        <end position="69"/>
    </location>
</feature>
<proteinExistence type="predicted"/>
<comment type="caution">
    <text evidence="2">The sequence shown here is derived from an EMBL/GenBank/DDBJ whole genome shotgun (WGS) entry which is preliminary data.</text>
</comment>
<feature type="compositionally biased region" description="Basic and acidic residues" evidence="1">
    <location>
        <begin position="133"/>
        <end position="149"/>
    </location>
</feature>
<feature type="compositionally biased region" description="Basic and acidic residues" evidence="1">
    <location>
        <begin position="206"/>
        <end position="217"/>
    </location>
</feature>
<evidence type="ECO:0000256" key="1">
    <source>
        <dbReference type="SAM" id="MobiDB-lite"/>
    </source>
</evidence>
<gene>
    <name evidence="2" type="ORF">TGARI_208710B</name>
</gene>
<feature type="compositionally biased region" description="Basic and acidic residues" evidence="1">
    <location>
        <begin position="1"/>
        <end position="17"/>
    </location>
</feature>
<evidence type="ECO:0000313" key="3">
    <source>
        <dbReference type="Proteomes" id="UP000074247"/>
    </source>
</evidence>
<accession>A0A139XRB9</accession>
<name>A0A139XRB9_TOXGO</name>
<feature type="compositionally biased region" description="Low complexity" evidence="1">
    <location>
        <begin position="177"/>
        <end position="201"/>
    </location>
</feature>
<dbReference type="GO" id="GO:0004519">
    <property type="term" value="F:endonuclease activity"/>
    <property type="evidence" value="ECO:0007669"/>
    <property type="project" value="UniProtKB-KW"/>
</dbReference>
<dbReference type="VEuPathDB" id="ToxoDB:TGARI_208710B"/>
<dbReference type="EMBL" id="AGQS02005248">
    <property type="protein sequence ID" value="KYF41336.1"/>
    <property type="molecule type" value="Genomic_DNA"/>
</dbReference>